<dbReference type="PANTHER" id="PTHR43540:SF16">
    <property type="entry name" value="ISOCHORISMATASE-LIKE DOMAIN-CONTAINING PROTEIN"/>
    <property type="match status" value="1"/>
</dbReference>
<dbReference type="InterPro" id="IPR050272">
    <property type="entry name" value="Isochorismatase-like_hydrls"/>
</dbReference>
<evidence type="ECO:0000256" key="1">
    <source>
        <dbReference type="ARBA" id="ARBA00006336"/>
    </source>
</evidence>
<name>A0A916JYU3_9BACL</name>
<feature type="domain" description="Isochorismatase-like" evidence="2">
    <location>
        <begin position="11"/>
        <end position="195"/>
    </location>
</feature>
<dbReference type="GO" id="GO:0016787">
    <property type="term" value="F:hydrolase activity"/>
    <property type="evidence" value="ECO:0007669"/>
    <property type="project" value="UniProtKB-KW"/>
</dbReference>
<comment type="similarity">
    <text evidence="1">Belongs to the isochorismatase family.</text>
</comment>
<protein>
    <submittedName>
        <fullName evidence="3">Peroxyureidoacrylate/ureidoacrylate amidohydrolase RutB</fullName>
        <ecNumber evidence="3">3.5.1.110</ecNumber>
    </submittedName>
</protein>
<sequence>MTKDYEKNTTGLLLVDPYNDFLSPEGKSFTRAKEVADSVNLFEHLKAILSSVRKVGIQVFFVPHHRSEPDDFQNWKHPTPYQLRTKERQVFAKGTWGGEFHSDFQPQKGDVIIKEHWGSSGFANTDLDHQLKMHGVQKIIVIGMLANTCIEATARFGMELGYHVTLVKDATAAFSKEAMHAAHEINGPTFAHAIRTTKELLALM</sequence>
<reference evidence="3" key="1">
    <citation type="submission" date="2021-06" db="EMBL/GenBank/DDBJ databases">
        <authorList>
            <person name="Criscuolo A."/>
        </authorList>
    </citation>
    <scope>NUCLEOTIDE SEQUENCE</scope>
    <source>
        <strain evidence="3">CIP111600</strain>
    </source>
</reference>
<gene>
    <name evidence="3" type="primary">rutB</name>
    <name evidence="3" type="ORF">PAESOLCIP111_01078</name>
</gene>
<evidence type="ECO:0000313" key="4">
    <source>
        <dbReference type="Proteomes" id="UP000693672"/>
    </source>
</evidence>
<keyword evidence="4" id="KW-1185">Reference proteome</keyword>
<accession>A0A916JYU3</accession>
<proteinExistence type="inferred from homology"/>
<dbReference type="Proteomes" id="UP000693672">
    <property type="component" value="Unassembled WGS sequence"/>
</dbReference>
<comment type="caution">
    <text evidence="3">The sequence shown here is derived from an EMBL/GenBank/DDBJ whole genome shotgun (WGS) entry which is preliminary data.</text>
</comment>
<dbReference type="Pfam" id="PF00857">
    <property type="entry name" value="Isochorismatase"/>
    <property type="match status" value="1"/>
</dbReference>
<dbReference type="EMBL" id="CAJVAS010000003">
    <property type="protein sequence ID" value="CAG7608586.1"/>
    <property type="molecule type" value="Genomic_DNA"/>
</dbReference>
<evidence type="ECO:0000259" key="2">
    <source>
        <dbReference type="Pfam" id="PF00857"/>
    </source>
</evidence>
<dbReference type="InterPro" id="IPR000868">
    <property type="entry name" value="Isochorismatase-like_dom"/>
</dbReference>
<evidence type="ECO:0000313" key="3">
    <source>
        <dbReference type="EMBL" id="CAG7608586.1"/>
    </source>
</evidence>
<keyword evidence="3" id="KW-0378">Hydrolase</keyword>
<dbReference type="AlphaFoldDB" id="A0A916JYU3"/>
<organism evidence="3 4">
    <name type="scientific">Paenibacillus solanacearum</name>
    <dbReference type="NCBI Taxonomy" id="2048548"/>
    <lineage>
        <taxon>Bacteria</taxon>
        <taxon>Bacillati</taxon>
        <taxon>Bacillota</taxon>
        <taxon>Bacilli</taxon>
        <taxon>Bacillales</taxon>
        <taxon>Paenibacillaceae</taxon>
        <taxon>Paenibacillus</taxon>
    </lineage>
</organism>
<dbReference type="RefSeq" id="WP_218090897.1">
    <property type="nucleotide sequence ID" value="NZ_CAJVAS010000003.1"/>
</dbReference>
<dbReference type="EC" id="3.5.1.110" evidence="3"/>
<dbReference type="CDD" id="cd00431">
    <property type="entry name" value="cysteine_hydrolases"/>
    <property type="match status" value="1"/>
</dbReference>
<dbReference type="PANTHER" id="PTHR43540">
    <property type="entry name" value="PEROXYUREIDOACRYLATE/UREIDOACRYLATE AMIDOHYDROLASE-RELATED"/>
    <property type="match status" value="1"/>
</dbReference>